<dbReference type="GO" id="GO:0003677">
    <property type="term" value="F:DNA binding"/>
    <property type="evidence" value="ECO:0007669"/>
    <property type="project" value="UniProtKB-KW"/>
</dbReference>
<comment type="caution">
    <text evidence="5">The sequence shown here is derived from an EMBL/GenBank/DDBJ whole genome shotgun (WGS) entry which is preliminary data.</text>
</comment>
<keyword evidence="6" id="KW-1185">Reference proteome</keyword>
<dbReference type="OrthoDB" id="457376at2"/>
<dbReference type="InterPro" id="IPR050679">
    <property type="entry name" value="Bact_HTH_transcr_reg"/>
</dbReference>
<dbReference type="PANTHER" id="PTHR44846:SF1">
    <property type="entry name" value="MANNOSYL-D-GLYCERATE TRANSPORT_METABOLISM SYSTEM REPRESSOR MNGR-RELATED"/>
    <property type="match status" value="1"/>
</dbReference>
<evidence type="ECO:0000313" key="5">
    <source>
        <dbReference type="EMBL" id="KNE21359.1"/>
    </source>
</evidence>
<dbReference type="GeneID" id="66872905"/>
<dbReference type="Pfam" id="PF07702">
    <property type="entry name" value="UTRA"/>
    <property type="match status" value="1"/>
</dbReference>
<dbReference type="GO" id="GO:0045892">
    <property type="term" value="P:negative regulation of DNA-templated transcription"/>
    <property type="evidence" value="ECO:0007669"/>
    <property type="project" value="TreeGrafter"/>
</dbReference>
<dbReference type="SMART" id="SM00345">
    <property type="entry name" value="HTH_GNTR"/>
    <property type="match status" value="1"/>
</dbReference>
<evidence type="ECO:0000256" key="3">
    <source>
        <dbReference type="ARBA" id="ARBA00023163"/>
    </source>
</evidence>
<dbReference type="SUPFAM" id="SSF46785">
    <property type="entry name" value="Winged helix' DNA-binding domain"/>
    <property type="match status" value="1"/>
</dbReference>
<evidence type="ECO:0000259" key="4">
    <source>
        <dbReference type="PROSITE" id="PS50949"/>
    </source>
</evidence>
<dbReference type="PRINTS" id="PR00035">
    <property type="entry name" value="HTHGNTR"/>
</dbReference>
<dbReference type="InterPro" id="IPR036390">
    <property type="entry name" value="WH_DNA-bd_sf"/>
</dbReference>
<sequence>MEANLAKYQIVKQYILDQIEKRIYQPHQLIESELELAEKLHVSRITVRKALEELVNDKVLSKKKGVGTFVNPLPKYLGFKPGIGFTSEAKNRGLTPSTKLLRLAKVAAEEEQAVDMQINVGDPLWLVERIRYANNVAVSYELEYFDYHLVEELTEDICRHSIYEHLKEKGIEYEYVDQRISAIMADESFSKHLNIPIGSPLIDIKNIAYLKNGKPFNLGFALYQTNSFHLMHTVYR</sequence>
<dbReference type="Gene3D" id="1.10.10.10">
    <property type="entry name" value="Winged helix-like DNA-binding domain superfamily/Winged helix DNA-binding domain"/>
    <property type="match status" value="1"/>
</dbReference>
<protein>
    <submittedName>
        <fullName evidence="5">GntR family transcriptional regulator</fullName>
    </submittedName>
</protein>
<keyword evidence="1" id="KW-0805">Transcription regulation</keyword>
<dbReference type="Proteomes" id="UP000036780">
    <property type="component" value="Unassembled WGS sequence"/>
</dbReference>
<keyword evidence="3" id="KW-0804">Transcription</keyword>
<dbReference type="GO" id="GO:0003700">
    <property type="term" value="F:DNA-binding transcription factor activity"/>
    <property type="evidence" value="ECO:0007669"/>
    <property type="project" value="InterPro"/>
</dbReference>
<accession>A0A0L0QRY9</accession>
<dbReference type="InterPro" id="IPR036388">
    <property type="entry name" value="WH-like_DNA-bd_sf"/>
</dbReference>
<dbReference type="InterPro" id="IPR028978">
    <property type="entry name" value="Chorismate_lyase_/UTRA_dom_sf"/>
</dbReference>
<evidence type="ECO:0000256" key="2">
    <source>
        <dbReference type="ARBA" id="ARBA00023125"/>
    </source>
</evidence>
<organism evidence="5 6">
    <name type="scientific">Virgibacillus pantothenticus</name>
    <dbReference type="NCBI Taxonomy" id="1473"/>
    <lineage>
        <taxon>Bacteria</taxon>
        <taxon>Bacillati</taxon>
        <taxon>Bacillota</taxon>
        <taxon>Bacilli</taxon>
        <taxon>Bacillales</taxon>
        <taxon>Bacillaceae</taxon>
        <taxon>Virgibacillus</taxon>
    </lineage>
</organism>
<evidence type="ECO:0000313" key="6">
    <source>
        <dbReference type="Proteomes" id="UP000036780"/>
    </source>
</evidence>
<dbReference type="SUPFAM" id="SSF64288">
    <property type="entry name" value="Chorismate lyase-like"/>
    <property type="match status" value="1"/>
</dbReference>
<dbReference type="PATRIC" id="fig|1473.5.peg.4354"/>
<dbReference type="Pfam" id="PF00392">
    <property type="entry name" value="GntR"/>
    <property type="match status" value="1"/>
</dbReference>
<dbReference type="CDD" id="cd07377">
    <property type="entry name" value="WHTH_GntR"/>
    <property type="match status" value="1"/>
</dbReference>
<dbReference type="SMART" id="SM00866">
    <property type="entry name" value="UTRA"/>
    <property type="match status" value="1"/>
</dbReference>
<keyword evidence="2" id="KW-0238">DNA-binding</keyword>
<evidence type="ECO:0000256" key="1">
    <source>
        <dbReference type="ARBA" id="ARBA00023015"/>
    </source>
</evidence>
<dbReference type="Gene3D" id="3.40.1410.10">
    <property type="entry name" value="Chorismate lyase-like"/>
    <property type="match status" value="1"/>
</dbReference>
<dbReference type="InterPro" id="IPR000524">
    <property type="entry name" value="Tscrpt_reg_HTH_GntR"/>
</dbReference>
<dbReference type="InterPro" id="IPR011663">
    <property type="entry name" value="UTRA"/>
</dbReference>
<gene>
    <name evidence="5" type="ORF">AFK71_06730</name>
</gene>
<dbReference type="RefSeq" id="WP_050350785.1">
    <property type="nucleotide sequence ID" value="NZ_BOSN01000004.1"/>
</dbReference>
<name>A0A0L0QRY9_VIRPA</name>
<dbReference type="PROSITE" id="PS50949">
    <property type="entry name" value="HTH_GNTR"/>
    <property type="match status" value="1"/>
</dbReference>
<feature type="domain" description="HTH gntR-type" evidence="4">
    <location>
        <begin position="5"/>
        <end position="73"/>
    </location>
</feature>
<proteinExistence type="predicted"/>
<dbReference type="AlphaFoldDB" id="A0A0L0QRY9"/>
<dbReference type="PANTHER" id="PTHR44846">
    <property type="entry name" value="MANNOSYL-D-GLYCERATE TRANSPORT/METABOLISM SYSTEM REPRESSOR MNGR-RELATED"/>
    <property type="match status" value="1"/>
</dbReference>
<dbReference type="EMBL" id="LGTO01000005">
    <property type="protein sequence ID" value="KNE21359.1"/>
    <property type="molecule type" value="Genomic_DNA"/>
</dbReference>
<reference evidence="6" key="1">
    <citation type="submission" date="2015-07" db="EMBL/GenBank/DDBJ databases">
        <title>Fjat-10053 dsm26.</title>
        <authorList>
            <person name="Liu B."/>
            <person name="Wang J."/>
            <person name="Zhu Y."/>
            <person name="Liu G."/>
            <person name="Chen Q."/>
            <person name="Chen Z."/>
            <person name="Lan J."/>
            <person name="Che J."/>
            <person name="Ge C."/>
            <person name="Shi H."/>
            <person name="Pan Z."/>
            <person name="Liu X."/>
        </authorList>
    </citation>
    <scope>NUCLEOTIDE SEQUENCE [LARGE SCALE GENOMIC DNA]</scope>
    <source>
        <strain evidence="6">DSM 26</strain>
    </source>
</reference>